<dbReference type="Pfam" id="PF03466">
    <property type="entry name" value="LysR_substrate"/>
    <property type="match status" value="1"/>
</dbReference>
<evidence type="ECO:0000259" key="5">
    <source>
        <dbReference type="PROSITE" id="PS50931"/>
    </source>
</evidence>
<dbReference type="InterPro" id="IPR036388">
    <property type="entry name" value="WH-like_DNA-bd_sf"/>
</dbReference>
<dbReference type="PANTHER" id="PTHR30346:SF0">
    <property type="entry name" value="HCA OPERON TRANSCRIPTIONAL ACTIVATOR HCAR"/>
    <property type="match status" value="1"/>
</dbReference>
<evidence type="ECO:0000313" key="7">
    <source>
        <dbReference type="EMBL" id="MCB8560895.1"/>
    </source>
</evidence>
<dbReference type="PANTHER" id="PTHR30346">
    <property type="entry name" value="TRANSCRIPTIONAL DUAL REGULATOR HCAR-RELATED"/>
    <property type="match status" value="1"/>
</dbReference>
<dbReference type="EMBL" id="AP024085">
    <property type="protein sequence ID" value="BCL58503.1"/>
    <property type="molecule type" value="Genomic_DNA"/>
</dbReference>
<dbReference type="GO" id="GO:0003700">
    <property type="term" value="F:DNA-binding transcription factor activity"/>
    <property type="evidence" value="ECO:0007669"/>
    <property type="project" value="InterPro"/>
</dbReference>
<feature type="domain" description="HTH lysR-type" evidence="5">
    <location>
        <begin position="1"/>
        <end position="58"/>
    </location>
</feature>
<dbReference type="CDD" id="cd05466">
    <property type="entry name" value="PBP2_LTTR_substrate"/>
    <property type="match status" value="1"/>
</dbReference>
<organism evidence="8 9">
    <name type="scientific">Faecalibacillus intestinalis</name>
    <dbReference type="NCBI Taxonomy" id="1982626"/>
    <lineage>
        <taxon>Bacteria</taxon>
        <taxon>Bacillati</taxon>
        <taxon>Bacillota</taxon>
        <taxon>Erysipelotrichia</taxon>
        <taxon>Erysipelotrichales</taxon>
        <taxon>Coprobacillaceae</taxon>
        <taxon>Faecalibacillus</taxon>
    </lineage>
</organism>
<gene>
    <name evidence="6" type="primary">alsR_2</name>
    <name evidence="8" type="ORF">C7U54_12945</name>
    <name evidence="6" type="ORF">Fi14EGH31_22150</name>
    <name evidence="7" type="ORF">LJD74_02585</name>
</gene>
<dbReference type="SUPFAM" id="SSF46785">
    <property type="entry name" value="Winged helix' DNA-binding domain"/>
    <property type="match status" value="1"/>
</dbReference>
<dbReference type="KEGG" id="fit:Fi14EGH31_22150"/>
<evidence type="ECO:0000256" key="4">
    <source>
        <dbReference type="ARBA" id="ARBA00023163"/>
    </source>
</evidence>
<dbReference type="Pfam" id="PF00126">
    <property type="entry name" value="HTH_1"/>
    <property type="match status" value="1"/>
</dbReference>
<dbReference type="InterPro" id="IPR000847">
    <property type="entry name" value="LysR_HTH_N"/>
</dbReference>
<dbReference type="PRINTS" id="PR00039">
    <property type="entry name" value="HTHLYSR"/>
</dbReference>
<dbReference type="Proteomes" id="UP000593842">
    <property type="component" value="Chromosome"/>
</dbReference>
<keyword evidence="4" id="KW-0804">Transcription</keyword>
<evidence type="ECO:0000313" key="10">
    <source>
        <dbReference type="Proteomes" id="UP000593842"/>
    </source>
</evidence>
<evidence type="ECO:0000313" key="8">
    <source>
        <dbReference type="EMBL" id="PST36653.1"/>
    </source>
</evidence>
<dbReference type="Gene3D" id="3.40.190.10">
    <property type="entry name" value="Periplasmic binding protein-like II"/>
    <property type="match status" value="2"/>
</dbReference>
<comment type="similarity">
    <text evidence="1">Belongs to the LysR transcriptional regulatory family.</text>
</comment>
<dbReference type="GeneID" id="70580653"/>
<proteinExistence type="inferred from homology"/>
<dbReference type="GO" id="GO:0032993">
    <property type="term" value="C:protein-DNA complex"/>
    <property type="evidence" value="ECO:0007669"/>
    <property type="project" value="TreeGrafter"/>
</dbReference>
<sequence>MNSQELKCFVVAADRLNFTRAAKELYVTPPTVTHHIQHLEEELGVKLFIRNSKSVQLTTAGEIFYHDAHDILLRMEAIPNRLNAVKSNEQTLLKIGCTMSQETKYLTQALRLFHRENSRVSPRIYLDDYFQLVNRLVENQLDFILGTKIMMQDRPECTFRKLSTSTTKAIIPKSIFQTSKEMISFNEIQDCSFITLRQKSIPKLKEDDLEHFLSTKVREKNVIRQDDIEAVLALTLSGYGIGILPDYAFSIQDLDESVKVVSLQESLEIDYGIIYLKKDRNKLLKEFIECFNK</sequence>
<evidence type="ECO:0000313" key="6">
    <source>
        <dbReference type="EMBL" id="BCL58503.1"/>
    </source>
</evidence>
<dbReference type="Proteomes" id="UP001197827">
    <property type="component" value="Unassembled WGS sequence"/>
</dbReference>
<dbReference type="RefSeq" id="WP_107030574.1">
    <property type="nucleotide sequence ID" value="NZ_AP024085.1"/>
</dbReference>
<dbReference type="Proteomes" id="UP000240974">
    <property type="component" value="Unassembled WGS sequence"/>
</dbReference>
<dbReference type="Gene3D" id="1.10.10.10">
    <property type="entry name" value="Winged helix-like DNA-binding domain superfamily/Winged helix DNA-binding domain"/>
    <property type="match status" value="1"/>
</dbReference>
<dbReference type="AlphaFoldDB" id="A0A2T3FN13"/>
<evidence type="ECO:0000256" key="2">
    <source>
        <dbReference type="ARBA" id="ARBA00023015"/>
    </source>
</evidence>
<dbReference type="InterPro" id="IPR005119">
    <property type="entry name" value="LysR_subst-bd"/>
</dbReference>
<keyword evidence="3" id="KW-0238">DNA-binding</keyword>
<reference evidence="10" key="3">
    <citation type="submission" date="2020-09" db="EMBL/GenBank/DDBJ databases">
        <title>Complete genome sequencing of Faecalibacillus intestinalis strain 14EGH31.</title>
        <authorList>
            <person name="Sakamoto M."/>
            <person name="Murakami T."/>
            <person name="Mori H."/>
        </authorList>
    </citation>
    <scope>NUCLEOTIDE SEQUENCE [LARGE SCALE GENOMIC DNA]</scope>
    <source>
        <strain evidence="10">14EGH31</strain>
    </source>
</reference>
<evidence type="ECO:0000256" key="3">
    <source>
        <dbReference type="ARBA" id="ARBA00023125"/>
    </source>
</evidence>
<evidence type="ECO:0000313" key="9">
    <source>
        <dbReference type="Proteomes" id="UP000240974"/>
    </source>
</evidence>
<reference evidence="6" key="2">
    <citation type="journal article" date="2020" name="Microbiol. Resour. Announc.">
        <title>Complete Genome Sequence of Faecalibacillus intestinalis JCM 34082, Isolated from Feces from a Healthy Japanese Female.</title>
        <authorList>
            <person name="Sakamoto M."/>
            <person name="Ikeyama N."/>
            <person name="Toyoda A."/>
            <person name="Murakami T."/>
            <person name="Mori H."/>
            <person name="Ohkuma M."/>
        </authorList>
    </citation>
    <scope>NUCLEOTIDE SEQUENCE</scope>
    <source>
        <strain evidence="6">14EGH31</strain>
    </source>
</reference>
<dbReference type="EMBL" id="JAJDKQ010000003">
    <property type="protein sequence ID" value="MCB8560895.1"/>
    <property type="molecule type" value="Genomic_DNA"/>
</dbReference>
<reference evidence="8 9" key="1">
    <citation type="journal article" date="2019" name="Int. J. Syst. Evol. Microbiol.">
        <title>Faecalibacillus intestinalis gen. nov., sp. nov. and Faecalibacillus faecis sp. nov., isolated from human faeces.</title>
        <authorList>
            <person name="Seo B."/>
            <person name="Jeon K."/>
            <person name="Baek I."/>
            <person name="Lee Y.M."/>
            <person name="Baek K."/>
            <person name="Ko G."/>
        </authorList>
    </citation>
    <scope>NUCLEOTIDE SEQUENCE [LARGE SCALE GENOMIC DNA]</scope>
    <source>
        <strain evidence="8 9">SNUG30099</strain>
    </source>
</reference>
<dbReference type="SUPFAM" id="SSF53850">
    <property type="entry name" value="Periplasmic binding protein-like II"/>
    <property type="match status" value="1"/>
</dbReference>
<dbReference type="EMBL" id="PYLQ01000026">
    <property type="protein sequence ID" value="PST36653.1"/>
    <property type="molecule type" value="Genomic_DNA"/>
</dbReference>
<dbReference type="PROSITE" id="PS50931">
    <property type="entry name" value="HTH_LYSR"/>
    <property type="match status" value="1"/>
</dbReference>
<dbReference type="FunFam" id="1.10.10.10:FF:000001">
    <property type="entry name" value="LysR family transcriptional regulator"/>
    <property type="match status" value="1"/>
</dbReference>
<reference evidence="7" key="4">
    <citation type="submission" date="2021-10" db="EMBL/GenBank/DDBJ databases">
        <title>Collection of gut derived symbiotic bacterial strains cultured from healthy donors.</title>
        <authorList>
            <person name="Lin H."/>
            <person name="Littmann E."/>
            <person name="Kohout C."/>
            <person name="Pamer E.G."/>
        </authorList>
    </citation>
    <scope>NUCLEOTIDE SEQUENCE</scope>
    <source>
        <strain evidence="7">DFI.5.2</strain>
    </source>
</reference>
<keyword evidence="2" id="KW-0805">Transcription regulation</keyword>
<keyword evidence="9" id="KW-1185">Reference proteome</keyword>
<dbReference type="InterPro" id="IPR036390">
    <property type="entry name" value="WH_DNA-bd_sf"/>
</dbReference>
<evidence type="ECO:0000256" key="1">
    <source>
        <dbReference type="ARBA" id="ARBA00009437"/>
    </source>
</evidence>
<protein>
    <submittedName>
        <fullName evidence="6">LysR family transcriptional regulator</fullName>
    </submittedName>
</protein>
<name>A0A2T3FN13_9FIRM</name>
<accession>A0A2T3FN13</accession>
<dbReference type="GO" id="GO:0003677">
    <property type="term" value="F:DNA binding"/>
    <property type="evidence" value="ECO:0007669"/>
    <property type="project" value="UniProtKB-KW"/>
</dbReference>